<accession>A0A1G6RL97</accession>
<gene>
    <name evidence="2" type="ORF">SAMN04488104_101336</name>
</gene>
<keyword evidence="3" id="KW-1185">Reference proteome</keyword>
<sequence length="602" mass="68169">MRKTLYIPLLFIGLLCGSEVAFGQFVEFKAIPQQKFKAALANQHSRISNTALIPFWDDFSQGLDTLAWDFDGVIYSETIGNNLPSFGALVFDGVDASGRPYSREVRDQGFADLLTSQEFDLTPLDVNTLTLTFFWQAGGKAELPDENDRLVLQFLDADSLWTTVWSVNGGIERDSENFTRETISVEAEYFHENFKFRFYNEARLSGPFDAWIVNYILLTPTPIGAPPSISDRALTQPNQFLIGNYGAIPYFLLDSFSAENFSPISNEFFNLENRFRAMEYSVFVGDAENTIPINQNTPFNPVPNASERRAFISNDLSSFEKFESETELILETYLTTGDREFFTILERDTTFYSNIDLRANDTVRSTFPLRDYLAYDTGNPDYAAGINQRSGELVVRYEIPQSLYIQGISINFTDPSQADQPIDILIYQDLDEPAVYREEVLVPRSENGSLAYFPIDTTIQVTEEFYIGFAQFTNEFIHVGLDKNNDQGEEIFYNVRGAWAQNEEVRGALMIRPHLSLTSPFGDAELPDSELRIYPNPVSTILTVEADILYSQLFDSFGREILPAKEVTTKGEIINFTGQKSGVYVLHVMTPSGLKTKRILVK</sequence>
<evidence type="ECO:0000313" key="3">
    <source>
        <dbReference type="Proteomes" id="UP000199060"/>
    </source>
</evidence>
<evidence type="ECO:0000259" key="1">
    <source>
        <dbReference type="Pfam" id="PF18962"/>
    </source>
</evidence>
<dbReference type="STRING" id="686796.SAMN04488104_101336"/>
<dbReference type="Gene3D" id="2.60.120.260">
    <property type="entry name" value="Galactose-binding domain-like"/>
    <property type="match status" value="1"/>
</dbReference>
<dbReference type="OrthoDB" id="1488838at2"/>
<feature type="domain" description="Secretion system C-terminal sorting" evidence="1">
    <location>
        <begin position="533"/>
        <end position="601"/>
    </location>
</feature>
<evidence type="ECO:0000313" key="2">
    <source>
        <dbReference type="EMBL" id="SDD05144.1"/>
    </source>
</evidence>
<reference evidence="3" key="1">
    <citation type="submission" date="2016-10" db="EMBL/GenBank/DDBJ databases">
        <authorList>
            <person name="Varghese N."/>
            <person name="Submissions S."/>
        </authorList>
    </citation>
    <scope>NUCLEOTIDE SEQUENCE [LARGE SCALE GENOMIC DNA]</scope>
    <source>
        <strain evidence="3">DSM 23095</strain>
    </source>
</reference>
<dbReference type="NCBIfam" id="TIGR04183">
    <property type="entry name" value="Por_Secre_tail"/>
    <property type="match status" value="1"/>
</dbReference>
<dbReference type="InterPro" id="IPR026444">
    <property type="entry name" value="Secre_tail"/>
</dbReference>
<dbReference type="Pfam" id="PF18962">
    <property type="entry name" value="Por_Secre_tail"/>
    <property type="match status" value="1"/>
</dbReference>
<dbReference type="RefSeq" id="WP_087939455.1">
    <property type="nucleotide sequence ID" value="NZ_FNAC01000013.1"/>
</dbReference>
<organism evidence="2 3">
    <name type="scientific">Algoriphagus faecimaris</name>
    <dbReference type="NCBI Taxonomy" id="686796"/>
    <lineage>
        <taxon>Bacteria</taxon>
        <taxon>Pseudomonadati</taxon>
        <taxon>Bacteroidota</taxon>
        <taxon>Cytophagia</taxon>
        <taxon>Cytophagales</taxon>
        <taxon>Cyclobacteriaceae</taxon>
        <taxon>Algoriphagus</taxon>
    </lineage>
</organism>
<dbReference type="AlphaFoldDB" id="A0A1G6RL97"/>
<protein>
    <submittedName>
        <fullName evidence="2">Por secretion system C-terminal sorting domain-containing protein</fullName>
    </submittedName>
</protein>
<proteinExistence type="predicted"/>
<dbReference type="EMBL" id="FNAC01000013">
    <property type="protein sequence ID" value="SDD05144.1"/>
    <property type="molecule type" value="Genomic_DNA"/>
</dbReference>
<name>A0A1G6RL97_9BACT</name>
<dbReference type="Proteomes" id="UP000199060">
    <property type="component" value="Unassembled WGS sequence"/>
</dbReference>